<dbReference type="CDD" id="cd06779">
    <property type="entry name" value="cpPDZ_Deg_HtrA-like"/>
    <property type="match status" value="1"/>
</dbReference>
<dbReference type="GO" id="GO:0008233">
    <property type="term" value="F:peptidase activity"/>
    <property type="evidence" value="ECO:0007669"/>
    <property type="project" value="UniProtKB-KW"/>
</dbReference>
<dbReference type="Pfam" id="PF13365">
    <property type="entry name" value="Trypsin_2"/>
    <property type="match status" value="1"/>
</dbReference>
<dbReference type="PANTHER" id="PTHR43343:SF3">
    <property type="entry name" value="PROTEASE DO-LIKE 8, CHLOROPLASTIC"/>
    <property type="match status" value="1"/>
</dbReference>
<dbReference type="InterPro" id="IPR036034">
    <property type="entry name" value="PDZ_sf"/>
</dbReference>
<comment type="caution">
    <text evidence="5">The sequence shown here is derived from an EMBL/GenBank/DDBJ whole genome shotgun (WGS) entry which is preliminary data.</text>
</comment>
<evidence type="ECO:0000256" key="2">
    <source>
        <dbReference type="ARBA" id="ARBA00022801"/>
    </source>
</evidence>
<evidence type="ECO:0000256" key="3">
    <source>
        <dbReference type="SAM" id="Phobius"/>
    </source>
</evidence>
<dbReference type="PANTHER" id="PTHR43343">
    <property type="entry name" value="PEPTIDASE S12"/>
    <property type="match status" value="1"/>
</dbReference>
<keyword evidence="3" id="KW-0812">Transmembrane</keyword>
<dbReference type="Gene3D" id="2.30.42.10">
    <property type="match status" value="1"/>
</dbReference>
<dbReference type="InterPro" id="IPR051201">
    <property type="entry name" value="Chloro_Bact_Ser_Proteases"/>
</dbReference>
<evidence type="ECO:0000256" key="1">
    <source>
        <dbReference type="ARBA" id="ARBA00022670"/>
    </source>
</evidence>
<keyword evidence="1" id="KW-0645">Protease</keyword>
<feature type="domain" description="PDZ" evidence="4">
    <location>
        <begin position="323"/>
        <end position="415"/>
    </location>
</feature>
<sequence>MKVKPVPTSPKVLKKEKVVKEIYSQSDSKSFNRPPTRSKNGVLIIVVAIIAGFLAGLLGEVIINALAVSYPNLPIVSQFYLKTYPDDSRIIIQKSEKNLTASEFEIQQTIRESRSKVVTIFKKKNDNSKDPLSQVYRMEETKGSGIILTNDGLVITSQQVVDDLNSEYVAVTSDQNIYSVANIQSDPMSNSVFFRINATNLAMAEFVDPADLKAGQRLISFINKIDGSSEVMFTELGDLHYIFPEEEISSYIFSSESFDEQFLLTSPLPDKFKGAPLLALDGKIVGIAYQSDPVLTKADSVIPDQQFRSIIPRLLKNGTMERAWLGIHYLDLSRIINVPENLSRGLNQGALIYGDDTLNLPAVINQSPADQAGLKTGDLITKINETEINLDNPLPKVLQEYEPGEEIELVVMRDNQEIKQKITLEKLPE</sequence>
<dbReference type="Proteomes" id="UP000231542">
    <property type="component" value="Unassembled WGS sequence"/>
</dbReference>
<dbReference type="EMBL" id="PEXU01000014">
    <property type="protein sequence ID" value="PIS42881.1"/>
    <property type="molecule type" value="Genomic_DNA"/>
</dbReference>
<dbReference type="SUPFAM" id="SSF50494">
    <property type="entry name" value="Trypsin-like serine proteases"/>
    <property type="match status" value="1"/>
</dbReference>
<keyword evidence="3" id="KW-1133">Transmembrane helix</keyword>
<name>A0A2H0YWL0_9BACT</name>
<proteinExistence type="predicted"/>
<dbReference type="Gene3D" id="2.40.10.120">
    <property type="match status" value="1"/>
</dbReference>
<dbReference type="SMART" id="SM00228">
    <property type="entry name" value="PDZ"/>
    <property type="match status" value="1"/>
</dbReference>
<organism evidence="5 6">
    <name type="scientific">Candidatus Kerfeldbacteria bacterium CG08_land_8_20_14_0_20_40_16</name>
    <dbReference type="NCBI Taxonomy" id="2014244"/>
    <lineage>
        <taxon>Bacteria</taxon>
        <taxon>Candidatus Kerfeldiibacteriota</taxon>
    </lineage>
</organism>
<evidence type="ECO:0000313" key="5">
    <source>
        <dbReference type="EMBL" id="PIS42881.1"/>
    </source>
</evidence>
<reference evidence="5 6" key="1">
    <citation type="submission" date="2017-09" db="EMBL/GenBank/DDBJ databases">
        <title>Depth-based differentiation of microbial function through sediment-hosted aquifers and enrichment of novel symbionts in the deep terrestrial subsurface.</title>
        <authorList>
            <person name="Probst A.J."/>
            <person name="Ladd B."/>
            <person name="Jarett J.K."/>
            <person name="Geller-Mcgrath D.E."/>
            <person name="Sieber C.M."/>
            <person name="Emerson J.B."/>
            <person name="Anantharaman K."/>
            <person name="Thomas B.C."/>
            <person name="Malmstrom R."/>
            <person name="Stieglmeier M."/>
            <person name="Klingl A."/>
            <person name="Woyke T."/>
            <person name="Ryan C.M."/>
            <person name="Banfield J.F."/>
        </authorList>
    </citation>
    <scope>NUCLEOTIDE SEQUENCE [LARGE SCALE GENOMIC DNA]</scope>
    <source>
        <strain evidence="5">CG08_land_8_20_14_0_20_40_16</strain>
    </source>
</reference>
<gene>
    <name evidence="5" type="ORF">COT24_01215</name>
</gene>
<evidence type="ECO:0000313" key="6">
    <source>
        <dbReference type="Proteomes" id="UP000231542"/>
    </source>
</evidence>
<dbReference type="SUPFAM" id="SSF50156">
    <property type="entry name" value="PDZ domain-like"/>
    <property type="match status" value="1"/>
</dbReference>
<dbReference type="InterPro" id="IPR001478">
    <property type="entry name" value="PDZ"/>
</dbReference>
<keyword evidence="3" id="KW-0472">Membrane</keyword>
<dbReference type="Pfam" id="PF13180">
    <property type="entry name" value="PDZ_2"/>
    <property type="match status" value="1"/>
</dbReference>
<feature type="transmembrane region" description="Helical" evidence="3">
    <location>
        <begin position="42"/>
        <end position="67"/>
    </location>
</feature>
<dbReference type="GO" id="GO:0006508">
    <property type="term" value="P:proteolysis"/>
    <property type="evidence" value="ECO:0007669"/>
    <property type="project" value="UniProtKB-KW"/>
</dbReference>
<dbReference type="InterPro" id="IPR009003">
    <property type="entry name" value="Peptidase_S1_PA"/>
</dbReference>
<keyword evidence="2" id="KW-0378">Hydrolase</keyword>
<accession>A0A2H0YWL0</accession>
<evidence type="ECO:0000259" key="4">
    <source>
        <dbReference type="SMART" id="SM00228"/>
    </source>
</evidence>
<protein>
    <recommendedName>
        <fullName evidence="4">PDZ domain-containing protein</fullName>
    </recommendedName>
</protein>
<dbReference type="AlphaFoldDB" id="A0A2H0YWL0"/>